<evidence type="ECO:0000256" key="2">
    <source>
        <dbReference type="ARBA" id="ARBA00022527"/>
    </source>
</evidence>
<evidence type="ECO:0000256" key="8">
    <source>
        <dbReference type="PROSITE-ProRule" id="PRU10141"/>
    </source>
</evidence>
<evidence type="ECO:0000256" key="5">
    <source>
        <dbReference type="ARBA" id="ARBA00022777"/>
    </source>
</evidence>
<dbReference type="InterPro" id="IPR045270">
    <property type="entry name" value="STKc_AGC"/>
</dbReference>
<name>A0AAV0UVY2_HYABA</name>
<dbReference type="InterPro" id="IPR011993">
    <property type="entry name" value="PH-like_dom_sf"/>
</dbReference>
<evidence type="ECO:0000256" key="9">
    <source>
        <dbReference type="SAM" id="MobiDB-lite"/>
    </source>
</evidence>
<feature type="repeat" description="ANK" evidence="7">
    <location>
        <begin position="474"/>
        <end position="506"/>
    </location>
</feature>
<feature type="compositionally biased region" description="Low complexity" evidence="9">
    <location>
        <begin position="34"/>
        <end position="44"/>
    </location>
</feature>
<dbReference type="Proteomes" id="UP001162031">
    <property type="component" value="Unassembled WGS sequence"/>
</dbReference>
<dbReference type="Gene3D" id="1.25.40.20">
    <property type="entry name" value="Ankyrin repeat-containing domain"/>
    <property type="match status" value="1"/>
</dbReference>
<dbReference type="PROSITE" id="PS50088">
    <property type="entry name" value="ANK_REPEAT"/>
    <property type="match status" value="3"/>
</dbReference>
<keyword evidence="4 8" id="KW-0547">Nucleotide-binding</keyword>
<dbReference type="InterPro" id="IPR002110">
    <property type="entry name" value="Ankyrin_rpt"/>
</dbReference>
<gene>
    <name evidence="13" type="ORF">HBR001_LOCUS8143</name>
</gene>
<feature type="domain" description="Protein kinase" evidence="11">
    <location>
        <begin position="576"/>
        <end position="836"/>
    </location>
</feature>
<dbReference type="PROSITE" id="PS51285">
    <property type="entry name" value="AGC_KINASE_CTER"/>
    <property type="match status" value="1"/>
</dbReference>
<dbReference type="PROSITE" id="PS00107">
    <property type="entry name" value="PROTEIN_KINASE_ATP"/>
    <property type="match status" value="1"/>
</dbReference>
<dbReference type="InterPro" id="IPR036770">
    <property type="entry name" value="Ankyrin_rpt-contain_sf"/>
</dbReference>
<keyword evidence="14" id="KW-1185">Reference proteome</keyword>
<dbReference type="GO" id="GO:0004674">
    <property type="term" value="F:protein serine/threonine kinase activity"/>
    <property type="evidence" value="ECO:0007669"/>
    <property type="project" value="UniProtKB-KW"/>
</dbReference>
<evidence type="ECO:0008006" key="15">
    <source>
        <dbReference type="Google" id="ProtNLM"/>
    </source>
</evidence>
<feature type="domain" description="AGC-kinase C-terminal" evidence="12">
    <location>
        <begin position="837"/>
        <end position="926"/>
    </location>
</feature>
<dbReference type="PROSITE" id="PS50297">
    <property type="entry name" value="ANK_REP_REGION"/>
    <property type="match status" value="3"/>
</dbReference>
<dbReference type="Pfam" id="PF00069">
    <property type="entry name" value="Pkinase"/>
    <property type="match status" value="1"/>
</dbReference>
<protein>
    <recommendedName>
        <fullName evidence="15">Non-specific serine/threonine protein kinase</fullName>
    </recommendedName>
</protein>
<keyword evidence="3" id="KW-0808">Transferase</keyword>
<dbReference type="InterPro" id="IPR017441">
    <property type="entry name" value="Protein_kinase_ATP_BS"/>
</dbReference>
<dbReference type="SMART" id="SM00133">
    <property type="entry name" value="S_TK_X"/>
    <property type="match status" value="1"/>
</dbReference>
<feature type="repeat" description="ANK" evidence="7">
    <location>
        <begin position="441"/>
        <end position="473"/>
    </location>
</feature>
<feature type="binding site" evidence="8">
    <location>
        <position position="607"/>
    </location>
    <ligand>
        <name>ATP</name>
        <dbReference type="ChEBI" id="CHEBI:30616"/>
    </ligand>
</feature>
<dbReference type="PROSITE" id="PS50003">
    <property type="entry name" value="PH_DOMAIN"/>
    <property type="match status" value="1"/>
</dbReference>
<dbReference type="InterPro" id="IPR000961">
    <property type="entry name" value="AGC-kinase_C"/>
</dbReference>
<evidence type="ECO:0000259" key="10">
    <source>
        <dbReference type="PROSITE" id="PS50003"/>
    </source>
</evidence>
<dbReference type="SMART" id="SM00248">
    <property type="entry name" value="ANK"/>
    <property type="match status" value="3"/>
</dbReference>
<organism evidence="13 14">
    <name type="scientific">Hyaloperonospora brassicae</name>
    <name type="common">Brassica downy mildew</name>
    <name type="synonym">Peronospora brassicae</name>
    <dbReference type="NCBI Taxonomy" id="162125"/>
    <lineage>
        <taxon>Eukaryota</taxon>
        <taxon>Sar</taxon>
        <taxon>Stramenopiles</taxon>
        <taxon>Oomycota</taxon>
        <taxon>Peronosporomycetes</taxon>
        <taxon>Peronosporales</taxon>
        <taxon>Peronosporaceae</taxon>
        <taxon>Hyaloperonospora</taxon>
    </lineage>
</organism>
<dbReference type="SUPFAM" id="SSF50729">
    <property type="entry name" value="PH domain-like"/>
    <property type="match status" value="1"/>
</dbReference>
<keyword evidence="5" id="KW-0418">Kinase</keyword>
<dbReference type="InterPro" id="IPR000719">
    <property type="entry name" value="Prot_kinase_dom"/>
</dbReference>
<dbReference type="CDD" id="cd05123">
    <property type="entry name" value="STKc_AGC"/>
    <property type="match status" value="1"/>
</dbReference>
<evidence type="ECO:0000256" key="4">
    <source>
        <dbReference type="ARBA" id="ARBA00022741"/>
    </source>
</evidence>
<proteinExistence type="inferred from homology"/>
<evidence type="ECO:0000259" key="11">
    <source>
        <dbReference type="PROSITE" id="PS50011"/>
    </source>
</evidence>
<feature type="domain" description="PH" evidence="10">
    <location>
        <begin position="134"/>
        <end position="242"/>
    </location>
</feature>
<keyword evidence="6 8" id="KW-0067">ATP-binding</keyword>
<dbReference type="SUPFAM" id="SSF48403">
    <property type="entry name" value="Ankyrin repeat"/>
    <property type="match status" value="1"/>
</dbReference>
<evidence type="ECO:0000259" key="12">
    <source>
        <dbReference type="PROSITE" id="PS51285"/>
    </source>
</evidence>
<accession>A0AAV0UVY2</accession>
<reference evidence="13" key="1">
    <citation type="submission" date="2022-12" db="EMBL/GenBank/DDBJ databases">
        <authorList>
            <person name="Webb A."/>
        </authorList>
    </citation>
    <scope>NUCLEOTIDE SEQUENCE</scope>
    <source>
        <strain evidence="13">Hp1</strain>
    </source>
</reference>
<feature type="compositionally biased region" description="Basic residues" evidence="9">
    <location>
        <begin position="21"/>
        <end position="30"/>
    </location>
</feature>
<evidence type="ECO:0000256" key="7">
    <source>
        <dbReference type="PROSITE-ProRule" id="PRU00023"/>
    </source>
</evidence>
<dbReference type="Gene3D" id="3.30.200.20">
    <property type="entry name" value="Phosphorylase Kinase, domain 1"/>
    <property type="match status" value="1"/>
</dbReference>
<keyword evidence="2" id="KW-0723">Serine/threonine-protein kinase</keyword>
<sequence length="955" mass="103424">MSSGSTSNSRSAGDRQPMAKRFTKATRRRGNSQSDAQSAPSAAAAHFPYAPATAHTSHANPLSSSSSSAASGPLCATRNTISFGKPLGAAASLLVSPPASGTALVKGHTGLLPPVAAAAAAAAATKDDGATAFVSSKTGFLTKRAMSSMDAFANWKERFFVLAEGHLSYYKQGGGFFNTGKDDIVHLKGELELTPDTLVRKSSIDDKANCFEVVTPTKKMFCQASTAKEMEDWVKSVRAHIQALKKSQMRGSFQDAATAALAASGGPGNVSAGSLAAAMAVQTPGIETDYSRPSMLEDHEIVRGADKSSDPKDVVIKQLLEENRLLREQLTLKDSVIYELEVNGGRSVDAPSAGARKMRSTAPQMILDLRDVKKKQFQLFDAAEVGNQHLIATLLRDNVVDVNGVGINQTSALHLAVRNNHSNAVKELLARGADPSARTGDSYTALHIAVQAGNVECVKEILDAGVDPNVTDYQGNAAIHMAAESGDISAAKLLVARGARIDAPNASGSLPVHLSPIGHPIRVLLGSGSNLAATNPSQPPKPHGEIAAREGNATQVGHLAFKNKYQKDLALGPRDFEFVKVLGRGAFAKVYLVRGKGSNRDKWYALKAYNKQAIVQKNQAQYIHTEKAALQACSDHPYIVTLYFAFQSQDRLFLVMEYCGGGDLLSALTRRKAFTESEAAFYIGEIALALSHLHSKNIVFRDLKPENVVMDLDGHCLLTDFGISKEGIKDHTSANTFCGSPMYLAPEMLSRSGHGFALDWYSVGALLFELLTGLPPFYTNDKKQLFHNILRGHLVIPEYLSPNARDLIQRLLHRDPKQRLGSGPTGDREIFNHQFFSSVNWEKLMARELPPPFQPKITKDPSGVPDTSNFPQAFTDQEISEMERGFDFMDPGAAQVQRPNPNGHKDDKRLFKDFDFTPELQLDNEAKQFEQLALQQNSFKNLAPPALLETDEYSI</sequence>
<feature type="repeat" description="ANK" evidence="7">
    <location>
        <begin position="408"/>
        <end position="440"/>
    </location>
</feature>
<feature type="compositionally biased region" description="Low complexity" evidence="9">
    <location>
        <begin position="1"/>
        <end position="11"/>
    </location>
</feature>
<dbReference type="Pfam" id="PF12796">
    <property type="entry name" value="Ank_2"/>
    <property type="match status" value="1"/>
</dbReference>
<comment type="caution">
    <text evidence="13">The sequence shown here is derived from an EMBL/GenBank/DDBJ whole genome shotgun (WGS) entry which is preliminary data.</text>
</comment>
<dbReference type="SUPFAM" id="SSF56112">
    <property type="entry name" value="Protein kinase-like (PK-like)"/>
    <property type="match status" value="1"/>
</dbReference>
<dbReference type="EMBL" id="CANTFL010001445">
    <property type="protein sequence ID" value="CAI5740423.1"/>
    <property type="molecule type" value="Genomic_DNA"/>
</dbReference>
<evidence type="ECO:0000256" key="3">
    <source>
        <dbReference type="ARBA" id="ARBA00022679"/>
    </source>
</evidence>
<evidence type="ECO:0000256" key="6">
    <source>
        <dbReference type="ARBA" id="ARBA00022840"/>
    </source>
</evidence>
<evidence type="ECO:0000313" key="13">
    <source>
        <dbReference type="EMBL" id="CAI5740423.1"/>
    </source>
</evidence>
<comment type="similarity">
    <text evidence="1">Belongs to the protein kinase superfamily. AGC Ser/Thr protein kinase family. RAC subfamily.</text>
</comment>
<dbReference type="FunFam" id="1.10.510.10:FF:000008">
    <property type="entry name" value="Non-specific serine/threonine protein kinase"/>
    <property type="match status" value="1"/>
</dbReference>
<dbReference type="SMART" id="SM00220">
    <property type="entry name" value="S_TKc"/>
    <property type="match status" value="1"/>
</dbReference>
<dbReference type="InterPro" id="IPR001849">
    <property type="entry name" value="PH_domain"/>
</dbReference>
<dbReference type="GO" id="GO:0005524">
    <property type="term" value="F:ATP binding"/>
    <property type="evidence" value="ECO:0007669"/>
    <property type="project" value="UniProtKB-UniRule"/>
</dbReference>
<dbReference type="AlphaFoldDB" id="A0AAV0UVY2"/>
<dbReference type="Pfam" id="PF00169">
    <property type="entry name" value="PH"/>
    <property type="match status" value="1"/>
</dbReference>
<dbReference type="PANTHER" id="PTHR24351">
    <property type="entry name" value="RIBOSOMAL PROTEIN S6 KINASE"/>
    <property type="match status" value="1"/>
</dbReference>
<dbReference type="Gene3D" id="1.10.510.10">
    <property type="entry name" value="Transferase(Phosphotransferase) domain 1"/>
    <property type="match status" value="1"/>
</dbReference>
<feature type="region of interest" description="Disordered" evidence="9">
    <location>
        <begin position="1"/>
        <end position="44"/>
    </location>
</feature>
<evidence type="ECO:0000313" key="14">
    <source>
        <dbReference type="Proteomes" id="UP001162031"/>
    </source>
</evidence>
<dbReference type="Gene3D" id="2.30.29.30">
    <property type="entry name" value="Pleckstrin-homology domain (PH domain)/Phosphotyrosine-binding domain (PTB)"/>
    <property type="match status" value="1"/>
</dbReference>
<dbReference type="InterPro" id="IPR011009">
    <property type="entry name" value="Kinase-like_dom_sf"/>
</dbReference>
<evidence type="ECO:0000256" key="1">
    <source>
        <dbReference type="ARBA" id="ARBA00006935"/>
    </source>
</evidence>
<dbReference type="SMART" id="SM00233">
    <property type="entry name" value="PH"/>
    <property type="match status" value="1"/>
</dbReference>
<dbReference type="PROSITE" id="PS50011">
    <property type="entry name" value="PROTEIN_KINASE_DOM"/>
    <property type="match status" value="1"/>
</dbReference>
<keyword evidence="7" id="KW-0040">ANK repeat</keyword>